<feature type="domain" description="CBM-cenC" evidence="3">
    <location>
        <begin position="389"/>
        <end position="513"/>
    </location>
</feature>
<organism evidence="4 5">
    <name type="scientific">Eiseniibacteriota bacterium</name>
    <dbReference type="NCBI Taxonomy" id="2212470"/>
    <lineage>
        <taxon>Bacteria</taxon>
        <taxon>Candidatus Eiseniibacteriota</taxon>
    </lineage>
</organism>
<feature type="chain" id="PRO_5039195745" evidence="2">
    <location>
        <begin position="29"/>
        <end position="609"/>
    </location>
</feature>
<dbReference type="Pfam" id="PF14885">
    <property type="entry name" value="GHL15"/>
    <property type="match status" value="1"/>
</dbReference>
<dbReference type="EMBL" id="JACQAY010000078">
    <property type="protein sequence ID" value="MBI3539174.1"/>
    <property type="molecule type" value="Genomic_DNA"/>
</dbReference>
<evidence type="ECO:0000259" key="3">
    <source>
        <dbReference type="Pfam" id="PF02018"/>
    </source>
</evidence>
<dbReference type="InterPro" id="IPR003305">
    <property type="entry name" value="CenC_carb-bd"/>
</dbReference>
<accession>A0A9D6LAQ3</accession>
<keyword evidence="2" id="KW-0732">Signal</keyword>
<keyword evidence="1" id="KW-0378">Hydrolase</keyword>
<feature type="signal peptide" evidence="2">
    <location>
        <begin position="1"/>
        <end position="28"/>
    </location>
</feature>
<sequence length="609" mass="65523">MSGRPRSAALALGLAALCVAVLAPAASAGGYPRLGLYGGINGNGFPYILGGNRLGPLDPAMCDSVARYDEVILDASPISEYRRDVALALRQRHPGVSLLGYVNAEYIWPAEDQDSLVHYPTRFHHLIRNLGGYLYDQSGTEYVQANVNIAKRDAQGRYVVAESLAALFDDAIAKTGVWDGIFLDGYCEDIRWTENATAHIDYVRAGYGSLDAFAIGWRAGVDTLATRLRARSGSTYVLVGNCGQGTMYTPMNGWMRENFPYQNGGDWEQNMFRDPGGYFVDEQRFRAPRHDYLFSAADPPLFPYNANNARKVRYGLASAALAGGFGVFGYGAREVGTYNYSTWWYDEYAVNLATGQSSGNLADTGWLGLPLGGASQMIWLGPGPDAPQNPGFENDVTTDWQFTPNIPGTIAWDTTTAALGRASARINVPSPGVADWQVNLVCLGRIPVTAGNACAATFWAKGSAARPLGVSAFISGPNSVAYQTVDLTTTWKHYQVVLSPSQSGNAGVSFSFAAAAGDVWVDDVHFEVGATNLWRRDFQNGIVLVNPSLLPLTVPLEKTFHHLAGIVAPTVNDGSSVNAVTLGAEDALFLISNDNVPPRPVTDLTPVPH</sequence>
<proteinExistence type="predicted"/>
<reference evidence="4" key="1">
    <citation type="submission" date="2020-07" db="EMBL/GenBank/DDBJ databases">
        <title>Huge and variable diversity of episymbiotic CPR bacteria and DPANN archaea in groundwater ecosystems.</title>
        <authorList>
            <person name="He C.Y."/>
            <person name="Keren R."/>
            <person name="Whittaker M."/>
            <person name="Farag I.F."/>
            <person name="Doudna J."/>
            <person name="Cate J.H.D."/>
            <person name="Banfield J.F."/>
        </authorList>
    </citation>
    <scope>NUCLEOTIDE SEQUENCE</scope>
    <source>
        <strain evidence="4">NC_groundwater_928_Pr1_S-0.2um_72_17</strain>
    </source>
</reference>
<dbReference type="Proteomes" id="UP000807850">
    <property type="component" value="Unassembled WGS sequence"/>
</dbReference>
<dbReference type="InterPro" id="IPR029455">
    <property type="entry name" value="GHL15"/>
</dbReference>
<name>A0A9D6LAQ3_UNCEI</name>
<dbReference type="GO" id="GO:0016798">
    <property type="term" value="F:hydrolase activity, acting on glycosyl bonds"/>
    <property type="evidence" value="ECO:0007669"/>
    <property type="project" value="InterPro"/>
</dbReference>
<evidence type="ECO:0000313" key="4">
    <source>
        <dbReference type="EMBL" id="MBI3539174.1"/>
    </source>
</evidence>
<gene>
    <name evidence="4" type="ORF">HY076_02760</name>
</gene>
<evidence type="ECO:0000313" key="5">
    <source>
        <dbReference type="Proteomes" id="UP000807850"/>
    </source>
</evidence>
<dbReference type="Pfam" id="PF02018">
    <property type="entry name" value="CBM_4_9"/>
    <property type="match status" value="1"/>
</dbReference>
<comment type="caution">
    <text evidence="4">The sequence shown here is derived from an EMBL/GenBank/DDBJ whole genome shotgun (WGS) entry which is preliminary data.</text>
</comment>
<protein>
    <submittedName>
        <fullName evidence="4">Carbohydrate binding domain-containing protein</fullName>
    </submittedName>
</protein>
<dbReference type="SUPFAM" id="SSF49785">
    <property type="entry name" value="Galactose-binding domain-like"/>
    <property type="match status" value="1"/>
</dbReference>
<evidence type="ECO:0000256" key="2">
    <source>
        <dbReference type="SAM" id="SignalP"/>
    </source>
</evidence>
<dbReference type="AlphaFoldDB" id="A0A9D6LAQ3"/>
<dbReference type="Gene3D" id="2.60.120.260">
    <property type="entry name" value="Galactose-binding domain-like"/>
    <property type="match status" value="1"/>
</dbReference>
<evidence type="ECO:0000256" key="1">
    <source>
        <dbReference type="ARBA" id="ARBA00022801"/>
    </source>
</evidence>
<dbReference type="InterPro" id="IPR008979">
    <property type="entry name" value="Galactose-bd-like_sf"/>
</dbReference>